<keyword evidence="3" id="KW-1185">Reference proteome</keyword>
<feature type="transmembrane region" description="Helical" evidence="1">
    <location>
        <begin position="154"/>
        <end position="177"/>
    </location>
</feature>
<accession>A0A931FXK9</accession>
<dbReference type="AlphaFoldDB" id="A0A931FXK9"/>
<keyword evidence="1" id="KW-0472">Membrane</keyword>
<dbReference type="EMBL" id="JADQTO010000006">
    <property type="protein sequence ID" value="MBG0562605.1"/>
    <property type="molecule type" value="Genomic_DNA"/>
</dbReference>
<feature type="transmembrane region" description="Helical" evidence="1">
    <location>
        <begin position="123"/>
        <end position="142"/>
    </location>
</feature>
<evidence type="ECO:0000256" key="1">
    <source>
        <dbReference type="SAM" id="Phobius"/>
    </source>
</evidence>
<name>A0A931FXK9_9ACTN</name>
<keyword evidence="1" id="KW-1133">Transmembrane helix</keyword>
<dbReference type="Proteomes" id="UP000598146">
    <property type="component" value="Unassembled WGS sequence"/>
</dbReference>
<evidence type="ECO:0000313" key="2">
    <source>
        <dbReference type="EMBL" id="MBG0562605.1"/>
    </source>
</evidence>
<keyword evidence="1" id="KW-0812">Transmembrane</keyword>
<gene>
    <name evidence="2" type="ORF">I4J89_14200</name>
</gene>
<reference evidence="2" key="1">
    <citation type="submission" date="2020-11" db="EMBL/GenBank/DDBJ databases">
        <title>Isolation and identification of active actinomycetes.</title>
        <authorList>
            <person name="Sun X."/>
        </authorList>
    </citation>
    <scope>NUCLEOTIDE SEQUENCE</scope>
    <source>
        <strain evidence="2">NEAU-A11</strain>
    </source>
</reference>
<evidence type="ECO:0000313" key="3">
    <source>
        <dbReference type="Proteomes" id="UP000598146"/>
    </source>
</evidence>
<proteinExistence type="predicted"/>
<dbReference type="RefSeq" id="WP_196414417.1">
    <property type="nucleotide sequence ID" value="NZ_JADQTO010000006.1"/>
</dbReference>
<organism evidence="2 3">
    <name type="scientific">Actinoplanes aureus</name>
    <dbReference type="NCBI Taxonomy" id="2792083"/>
    <lineage>
        <taxon>Bacteria</taxon>
        <taxon>Bacillati</taxon>
        <taxon>Actinomycetota</taxon>
        <taxon>Actinomycetes</taxon>
        <taxon>Micromonosporales</taxon>
        <taxon>Micromonosporaceae</taxon>
        <taxon>Actinoplanes</taxon>
    </lineage>
</organism>
<feature type="transmembrane region" description="Helical" evidence="1">
    <location>
        <begin position="183"/>
        <end position="206"/>
    </location>
</feature>
<protein>
    <submittedName>
        <fullName evidence="2">Uncharacterized protein</fullName>
    </submittedName>
</protein>
<feature type="transmembrane region" description="Helical" evidence="1">
    <location>
        <begin position="77"/>
        <end position="103"/>
    </location>
</feature>
<sequence length="231" mass="24462">METIDSVLTAADRAWQAYGVRSADRAALAADLRADLEAAVAEGAGPDQLIGPDVGDFARRLADESGVPRSHPEYPRLLGTALVGAALGATAGYAVFALLYPLMIRMFDKPPAFDVPVQLTVGVFYGIPAAIVVLGAVITVRVRMREVARIRQTANAIAVLWPLTGLLITPVVMAFGYAFDYSLATTVVFSEIAIVLGALAGATYLARRWALREPRPRTTVPPENAASTSPA</sequence>
<comment type="caution">
    <text evidence="2">The sequence shown here is derived from an EMBL/GenBank/DDBJ whole genome shotgun (WGS) entry which is preliminary data.</text>
</comment>